<dbReference type="InterPro" id="IPR036380">
    <property type="entry name" value="Isochorismatase-like_sf"/>
</dbReference>
<sequence>MPPALIRGFSSDGTSATSFGSDMGTVVVPQANQSIPATSSTAAPNITIQVGPKLVRGSWNAQPWGDLFTEQTEGVANGTDFYLNKNRLSGMWGPSTPLQMWLQDHSITTLFFGGVNIDQCVLGTLIERVAYPFWQALAD</sequence>
<evidence type="ECO:0000313" key="1">
    <source>
        <dbReference type="EMBL" id="KAF5389162.1"/>
    </source>
</evidence>
<organism evidence="1 2">
    <name type="scientific">Collybiopsis confluens</name>
    <dbReference type="NCBI Taxonomy" id="2823264"/>
    <lineage>
        <taxon>Eukaryota</taxon>
        <taxon>Fungi</taxon>
        <taxon>Dikarya</taxon>
        <taxon>Basidiomycota</taxon>
        <taxon>Agaricomycotina</taxon>
        <taxon>Agaricomycetes</taxon>
        <taxon>Agaricomycetidae</taxon>
        <taxon>Agaricales</taxon>
        <taxon>Marasmiineae</taxon>
        <taxon>Omphalotaceae</taxon>
        <taxon>Collybiopsis</taxon>
    </lineage>
</organism>
<proteinExistence type="predicted"/>
<comment type="caution">
    <text evidence="1">The sequence shown here is derived from an EMBL/GenBank/DDBJ whole genome shotgun (WGS) entry which is preliminary data.</text>
</comment>
<name>A0A8H5HTA6_9AGAR</name>
<dbReference type="Gene3D" id="3.40.50.850">
    <property type="entry name" value="Isochorismatase-like"/>
    <property type="match status" value="1"/>
</dbReference>
<reference evidence="1 2" key="1">
    <citation type="journal article" date="2020" name="ISME J.">
        <title>Uncovering the hidden diversity of litter-decomposition mechanisms in mushroom-forming fungi.</title>
        <authorList>
            <person name="Floudas D."/>
            <person name="Bentzer J."/>
            <person name="Ahren D."/>
            <person name="Johansson T."/>
            <person name="Persson P."/>
            <person name="Tunlid A."/>
        </authorList>
    </citation>
    <scope>NUCLEOTIDE SEQUENCE [LARGE SCALE GENOMIC DNA]</scope>
    <source>
        <strain evidence="1 2">CBS 406.79</strain>
    </source>
</reference>
<dbReference type="EMBL" id="JAACJN010000024">
    <property type="protein sequence ID" value="KAF5389162.1"/>
    <property type="molecule type" value="Genomic_DNA"/>
</dbReference>
<dbReference type="SUPFAM" id="SSF52499">
    <property type="entry name" value="Isochorismatase-like hydrolases"/>
    <property type="match status" value="1"/>
</dbReference>
<dbReference type="OrthoDB" id="167809at2759"/>
<dbReference type="Proteomes" id="UP000518752">
    <property type="component" value="Unassembled WGS sequence"/>
</dbReference>
<evidence type="ECO:0000313" key="2">
    <source>
        <dbReference type="Proteomes" id="UP000518752"/>
    </source>
</evidence>
<accession>A0A8H5HTA6</accession>
<protein>
    <submittedName>
        <fullName evidence="1">Uncharacterized protein</fullName>
    </submittedName>
</protein>
<keyword evidence="2" id="KW-1185">Reference proteome</keyword>
<gene>
    <name evidence="1" type="ORF">D9757_004921</name>
</gene>
<dbReference type="AlphaFoldDB" id="A0A8H5HTA6"/>